<dbReference type="EMBL" id="LUUL01000146">
    <property type="protein sequence ID" value="OAI21259.1"/>
    <property type="molecule type" value="Genomic_DNA"/>
</dbReference>
<proteinExistence type="predicted"/>
<dbReference type="AlphaFoldDB" id="A0AA91D8F4"/>
<sequence length="242" mass="27992">MRLSIENEKKHYKSNKISNGKIISNFFASLARNIFNQSYKFWIKSEELGLVELPLLNGERNLYSTIAVGIDKLTPLHLSECSFNKSEHTTLEKSRRVDIWCLYRNGQKGKPINFFLEIKKGWYNLNGASKENFNSAVHNDFISLIDQTKTLKNLSPNWGDYDDVFLGISVIEGYYSEGKEYWDAEQVKSNVVNLAKEHNLEESLLFSTWYLPESKEVQWLSNKCRFIMLVGIVMYSCAGKSE</sequence>
<name>A0AA91D8F4_9GAMM</name>
<evidence type="ECO:0000313" key="2">
    <source>
        <dbReference type="Proteomes" id="UP000077734"/>
    </source>
</evidence>
<dbReference type="RefSeq" id="WP_157204687.1">
    <property type="nucleotide sequence ID" value="NZ_LUUL01000146.1"/>
</dbReference>
<keyword evidence="2" id="KW-1185">Reference proteome</keyword>
<reference evidence="1 2" key="1">
    <citation type="submission" date="2016-03" db="EMBL/GenBank/DDBJ databases">
        <authorList>
            <person name="Heylen K."/>
            <person name="De Vos P."/>
            <person name="Vekeman B."/>
        </authorList>
    </citation>
    <scope>NUCLEOTIDE SEQUENCE [LARGE SCALE GENOMIC DNA]</scope>
    <source>
        <strain evidence="1 2">R-49807</strain>
    </source>
</reference>
<organism evidence="1 2">
    <name type="scientific">Methylomonas koyamae</name>
    <dbReference type="NCBI Taxonomy" id="702114"/>
    <lineage>
        <taxon>Bacteria</taxon>
        <taxon>Pseudomonadati</taxon>
        <taxon>Pseudomonadota</taxon>
        <taxon>Gammaproteobacteria</taxon>
        <taxon>Methylococcales</taxon>
        <taxon>Methylococcaceae</taxon>
        <taxon>Methylomonas</taxon>
    </lineage>
</organism>
<accession>A0AA91D8F4</accession>
<dbReference type="Proteomes" id="UP000077734">
    <property type="component" value="Unassembled WGS sequence"/>
</dbReference>
<gene>
    <name evidence="1" type="ORF">A1356_21340</name>
</gene>
<protein>
    <submittedName>
        <fullName evidence="1">Uncharacterized protein</fullName>
    </submittedName>
</protein>
<comment type="caution">
    <text evidence="1">The sequence shown here is derived from an EMBL/GenBank/DDBJ whole genome shotgun (WGS) entry which is preliminary data.</text>
</comment>
<evidence type="ECO:0000313" key="1">
    <source>
        <dbReference type="EMBL" id="OAI21259.1"/>
    </source>
</evidence>